<dbReference type="GO" id="GO:0005794">
    <property type="term" value="C:Golgi apparatus"/>
    <property type="evidence" value="ECO:0007669"/>
    <property type="project" value="TreeGrafter"/>
</dbReference>
<dbReference type="FunCoup" id="A0A0N0PCD9">
    <property type="interactions" value="1747"/>
</dbReference>
<dbReference type="Gene3D" id="3.90.70.10">
    <property type="entry name" value="Cysteine proteinases"/>
    <property type="match status" value="3"/>
</dbReference>
<evidence type="ECO:0000256" key="3">
    <source>
        <dbReference type="SAM" id="MobiDB-lite"/>
    </source>
</evidence>
<dbReference type="InParanoid" id="A0A0N0PCD9"/>
<comment type="catalytic activity">
    <reaction evidence="1">
        <text>Thiol-dependent hydrolysis of ester, thioester, amide, peptide and isopeptide bonds formed by the C-terminal Gly of ubiquitin (a 76-residue protein attached to proteins as an intracellular targeting signal).</text>
        <dbReference type="EC" id="3.4.19.12"/>
    </reaction>
</comment>
<name>A0A0N0PCD9_PAPMA</name>
<organism evidence="6 7">
    <name type="scientific">Papilio machaon</name>
    <name type="common">Old World swallowtail butterfly</name>
    <dbReference type="NCBI Taxonomy" id="76193"/>
    <lineage>
        <taxon>Eukaryota</taxon>
        <taxon>Metazoa</taxon>
        <taxon>Ecdysozoa</taxon>
        <taxon>Arthropoda</taxon>
        <taxon>Hexapoda</taxon>
        <taxon>Insecta</taxon>
        <taxon>Pterygota</taxon>
        <taxon>Neoptera</taxon>
        <taxon>Endopterygota</taxon>
        <taxon>Lepidoptera</taxon>
        <taxon>Glossata</taxon>
        <taxon>Ditrysia</taxon>
        <taxon>Papilionoidea</taxon>
        <taxon>Papilionidae</taxon>
        <taxon>Papilioninae</taxon>
        <taxon>Papilio</taxon>
    </lineage>
</organism>
<feature type="region of interest" description="Disordered" evidence="3">
    <location>
        <begin position="612"/>
        <end position="665"/>
    </location>
</feature>
<dbReference type="InterPro" id="IPR028889">
    <property type="entry name" value="USP"/>
</dbReference>
<dbReference type="PROSITE" id="PS00972">
    <property type="entry name" value="USP_1"/>
    <property type="match status" value="2"/>
</dbReference>
<evidence type="ECO:0000256" key="1">
    <source>
        <dbReference type="ARBA" id="ARBA00000707"/>
    </source>
</evidence>
<dbReference type="Gene3D" id="3.30.2230.10">
    <property type="entry name" value="DUSP-like"/>
    <property type="match status" value="1"/>
</dbReference>
<dbReference type="PROSITE" id="PS00973">
    <property type="entry name" value="USP_2"/>
    <property type="match status" value="1"/>
</dbReference>
<dbReference type="InterPro" id="IPR050185">
    <property type="entry name" value="Ub_carboxyl-term_hydrolase"/>
</dbReference>
<feature type="compositionally biased region" description="Acidic residues" evidence="3">
    <location>
        <begin position="1104"/>
        <end position="1114"/>
    </location>
</feature>
<feature type="domain" description="USP" evidence="4">
    <location>
        <begin position="407"/>
        <end position="1230"/>
    </location>
</feature>
<dbReference type="GO" id="GO:0004843">
    <property type="term" value="F:cysteine-type deubiquitinase activity"/>
    <property type="evidence" value="ECO:0007669"/>
    <property type="project" value="UniProtKB-EC"/>
</dbReference>
<feature type="compositionally biased region" description="Low complexity" evidence="3">
    <location>
        <begin position="85"/>
        <end position="101"/>
    </location>
</feature>
<reference evidence="6 7" key="1">
    <citation type="journal article" date="2015" name="Nat. Commun.">
        <title>Outbred genome sequencing and CRISPR/Cas9 gene editing in butterflies.</title>
        <authorList>
            <person name="Li X."/>
            <person name="Fan D."/>
            <person name="Zhang W."/>
            <person name="Liu G."/>
            <person name="Zhang L."/>
            <person name="Zhao L."/>
            <person name="Fang X."/>
            <person name="Chen L."/>
            <person name="Dong Y."/>
            <person name="Chen Y."/>
            <person name="Ding Y."/>
            <person name="Zhao R."/>
            <person name="Feng M."/>
            <person name="Zhu Y."/>
            <person name="Feng Y."/>
            <person name="Jiang X."/>
            <person name="Zhu D."/>
            <person name="Xiang H."/>
            <person name="Feng X."/>
            <person name="Li S."/>
            <person name="Wang J."/>
            <person name="Zhang G."/>
            <person name="Kronforst M.R."/>
            <person name="Wang W."/>
        </authorList>
    </citation>
    <scope>NUCLEOTIDE SEQUENCE [LARGE SCALE GENOMIC DNA]</scope>
    <source>
        <strain evidence="6">Ya'a_city_454_Pm</strain>
        <tissue evidence="6">Whole body</tissue>
    </source>
</reference>
<proteinExistence type="predicted"/>
<evidence type="ECO:0000259" key="4">
    <source>
        <dbReference type="PROSITE" id="PS50235"/>
    </source>
</evidence>
<dbReference type="STRING" id="76193.A0A0N0PCD9"/>
<dbReference type="Proteomes" id="UP000053240">
    <property type="component" value="Unassembled WGS sequence"/>
</dbReference>
<keyword evidence="6" id="KW-0378">Hydrolase</keyword>
<dbReference type="PANTHER" id="PTHR21646:SF76">
    <property type="entry name" value="UBIQUITIN CARBOXYL-TERMINAL HYDROLASE 32"/>
    <property type="match status" value="1"/>
</dbReference>
<dbReference type="Pfam" id="PF00443">
    <property type="entry name" value="UCH"/>
    <property type="match status" value="1"/>
</dbReference>
<dbReference type="SUPFAM" id="SSF143791">
    <property type="entry name" value="DUSP-like"/>
    <property type="match status" value="1"/>
</dbReference>
<gene>
    <name evidence="6" type="ORF">RR48_05127</name>
</gene>
<evidence type="ECO:0000313" key="6">
    <source>
        <dbReference type="EMBL" id="KPJ12925.1"/>
    </source>
</evidence>
<feature type="compositionally biased region" description="Polar residues" evidence="3">
    <location>
        <begin position="612"/>
        <end position="621"/>
    </location>
</feature>
<feature type="compositionally biased region" description="Pro residues" evidence="3">
    <location>
        <begin position="652"/>
        <end position="663"/>
    </location>
</feature>
<dbReference type="InterPro" id="IPR018200">
    <property type="entry name" value="USP_CS"/>
</dbReference>
<dbReference type="InterPro" id="IPR035927">
    <property type="entry name" value="DUSP-like_sf"/>
</dbReference>
<feature type="region of interest" description="Disordered" evidence="3">
    <location>
        <begin position="85"/>
        <end position="114"/>
    </location>
</feature>
<dbReference type="EC" id="3.4.19.12" evidence="2"/>
<feature type="region of interest" description="Disordered" evidence="3">
    <location>
        <begin position="354"/>
        <end position="373"/>
    </location>
</feature>
<accession>A0A0N0PCD9</accession>
<keyword evidence="7" id="KW-1185">Reference proteome</keyword>
<dbReference type="SUPFAM" id="SSF54001">
    <property type="entry name" value="Cysteine proteinases"/>
    <property type="match status" value="3"/>
</dbReference>
<protein>
    <recommendedName>
        <fullName evidence="2">ubiquitinyl hydrolase 1</fullName>
        <ecNumber evidence="2">3.4.19.12</ecNumber>
    </recommendedName>
</protein>
<dbReference type="InterPro" id="IPR006615">
    <property type="entry name" value="Pept_C19_DUSP"/>
</dbReference>
<dbReference type="GO" id="GO:0016579">
    <property type="term" value="P:protein deubiquitination"/>
    <property type="evidence" value="ECO:0007669"/>
    <property type="project" value="InterPro"/>
</dbReference>
<sequence length="1265" mass="139740">TISLIPVIRWLRRETARGYSVGQFWYLVGSEWWAAWAAYTAAGDNCCRNAPRAIDDAIVCDESFTSNSTESMGSLLWRAETSSLGSGSAGSSSGVSSAPAHRAPPHPGPIDNRRLLARDDLKVRTLTGEGGHLRRDVTLAQHRDFELLPDSLWRAMALWYGGPDPLPRQVIRPPNSDVEMELYPLQLKILRHVPSTPLLIFMILVVTEFLCEALGLAREDVRLWSVGGGAGGGGGGALLLDDERPSLHELRLHERDRSRLLLELRNPDLTWPEEIGALSMSGGRGVERRETLSAPDVAGATGLHNLGNTCFMNAALQSVRTRTRTHTRTYTHTHTHAYTRTRARTRIRTRVTASARARPLPSAARAEESRSHLARRDWRSQVITSMSGGRGVERRETLSAPDVAGATGLHNLGNTCFMNAALQSVRTRTRTHTRTYTHTHTHAYTRTRARTRIRTRVHTSYNLISFFFSFTVILLDGSVPVKYGLRVNSEGTYLDLKKKLSELCGLPPECMLVALVSGATISRLPEDGAKLTASGATELFAYEIPAPQHDMHEWSGAGAWCEGGGGGAGAGACGAGAAGPEGGAGSVSVRAASLCMPALFCFKRSRSEILMSQSPPSTFQSKGEELEGVQGEGDGRSHTLPRGAGGRRSLTLPPPTLPPPTPPLSKVKFASSPSDMYKMDEIDGSPIQYLVAVHRKQCRADAFFLSWQRVRPALFGVPLVVAVRAGEPGRDLYARVWAQLARLLSPRPPHASRDLSNHAADCDLVKLRVAKISENYIKNRIKEVIISSLYVPIEVNGVYTNDDSLGYEFPFTLRLVCGSGAWCALCAWPALCRGCALPSDHKPLLRDPHTNNHEHEHTDTYTDTHIYESQVSVDSGCGLAGGSPAARAKLQRQTSSRLTADVTGDVSSGEVSYLSMGALRAARRRGLLLAIDWEPTALHLRYQATRERAWMEHTSVAECGGATARPVDLASCLAAFTSEERLEQRYHCDHCRTAQPATKKLQIWRTPPILELSSLSEIPRPHRRQISSGSNSKYSLIIHLKRFQYVNNKWIKSQKVVNFPFEDFDPTPYLASVPQETILRHRELKSMRRRSSMFVDIEGPISETESENSDEDESSRDAQSKSNVERRRESVEMKGRARLQSTSLTATPVTDDNLVDYHQHYLEKDQEPFDLKYKLYAVVSHTGQLHGGHYVAYAHNPSGAWLCYNDSSCRAVDEREVQPASAYLLFYERHGLDYGRYLPARVHGPAPSPPHDADDADMRNMCVLT</sequence>
<dbReference type="InterPro" id="IPR001394">
    <property type="entry name" value="Peptidase_C19_UCH"/>
</dbReference>
<evidence type="ECO:0000313" key="7">
    <source>
        <dbReference type="Proteomes" id="UP000053240"/>
    </source>
</evidence>
<evidence type="ECO:0000256" key="2">
    <source>
        <dbReference type="ARBA" id="ARBA00012759"/>
    </source>
</evidence>
<feature type="compositionally biased region" description="Basic and acidic residues" evidence="3">
    <location>
        <begin position="1115"/>
        <end position="1135"/>
    </location>
</feature>
<feature type="compositionally biased region" description="Low complexity" evidence="3">
    <location>
        <begin position="354"/>
        <end position="364"/>
    </location>
</feature>
<dbReference type="PANTHER" id="PTHR21646">
    <property type="entry name" value="UBIQUITIN CARBOXYL-TERMINAL HYDROLASE"/>
    <property type="match status" value="1"/>
</dbReference>
<dbReference type="SMART" id="SM00695">
    <property type="entry name" value="DUSP"/>
    <property type="match status" value="1"/>
</dbReference>
<dbReference type="InterPro" id="IPR038765">
    <property type="entry name" value="Papain-like_cys_pep_sf"/>
</dbReference>
<dbReference type="Pfam" id="PF06337">
    <property type="entry name" value="DUSP"/>
    <property type="match status" value="1"/>
</dbReference>
<dbReference type="AlphaFoldDB" id="A0A0N0PCD9"/>
<feature type="region of interest" description="Disordered" evidence="3">
    <location>
        <begin position="1095"/>
        <end position="1145"/>
    </location>
</feature>
<feature type="domain" description="DUSP" evidence="5">
    <location>
        <begin position="1"/>
        <end position="171"/>
    </location>
</feature>
<dbReference type="Gene3D" id="3.10.20.90">
    <property type="entry name" value="Phosphatidylinositol 3-kinase Catalytic Subunit, Chain A, domain 1"/>
    <property type="match status" value="1"/>
</dbReference>
<feature type="non-terminal residue" evidence="6">
    <location>
        <position position="1"/>
    </location>
</feature>
<evidence type="ECO:0000259" key="5">
    <source>
        <dbReference type="PROSITE" id="PS51283"/>
    </source>
</evidence>
<dbReference type="PROSITE" id="PS51283">
    <property type="entry name" value="DUSP"/>
    <property type="match status" value="1"/>
</dbReference>
<dbReference type="PROSITE" id="PS50235">
    <property type="entry name" value="USP_3"/>
    <property type="match status" value="1"/>
</dbReference>
<dbReference type="EMBL" id="KQ460655">
    <property type="protein sequence ID" value="KPJ12925.1"/>
    <property type="molecule type" value="Genomic_DNA"/>
</dbReference>